<reference evidence="2 3" key="1">
    <citation type="submission" date="2014-11" db="EMBL/GenBank/DDBJ databases">
        <title>Genetic blueprint of the zoonotic pathogen Toxocara canis.</title>
        <authorList>
            <person name="Zhu X.-Q."/>
            <person name="Korhonen P.K."/>
            <person name="Cai H."/>
            <person name="Young N.D."/>
            <person name="Nejsum P."/>
            <person name="von Samson-Himmelstjerna G."/>
            <person name="Boag P.R."/>
            <person name="Tan P."/>
            <person name="Li Q."/>
            <person name="Min J."/>
            <person name="Yang Y."/>
            <person name="Wang X."/>
            <person name="Fang X."/>
            <person name="Hall R.S."/>
            <person name="Hofmann A."/>
            <person name="Sternberg P.W."/>
            <person name="Jex A.R."/>
            <person name="Gasser R.B."/>
        </authorList>
    </citation>
    <scope>NUCLEOTIDE SEQUENCE [LARGE SCALE GENOMIC DNA]</scope>
    <source>
        <strain evidence="2">PN_DK_2014</strain>
    </source>
</reference>
<dbReference type="EMBL" id="JPKZ01000885">
    <property type="protein sequence ID" value="KHN84955.1"/>
    <property type="molecule type" value="Genomic_DNA"/>
</dbReference>
<evidence type="ECO:0000313" key="3">
    <source>
        <dbReference type="Proteomes" id="UP000031036"/>
    </source>
</evidence>
<dbReference type="Proteomes" id="UP000031036">
    <property type="component" value="Unassembled WGS sequence"/>
</dbReference>
<feature type="chain" id="PRO_5002078637" description="Secreted protein" evidence="1">
    <location>
        <begin position="27"/>
        <end position="143"/>
    </location>
</feature>
<comment type="caution">
    <text evidence="2">The sequence shown here is derived from an EMBL/GenBank/DDBJ whole genome shotgun (WGS) entry which is preliminary data.</text>
</comment>
<keyword evidence="3" id="KW-1185">Reference proteome</keyword>
<organism evidence="2 3">
    <name type="scientific">Toxocara canis</name>
    <name type="common">Canine roundworm</name>
    <dbReference type="NCBI Taxonomy" id="6265"/>
    <lineage>
        <taxon>Eukaryota</taxon>
        <taxon>Metazoa</taxon>
        <taxon>Ecdysozoa</taxon>
        <taxon>Nematoda</taxon>
        <taxon>Chromadorea</taxon>
        <taxon>Rhabditida</taxon>
        <taxon>Spirurina</taxon>
        <taxon>Ascaridomorpha</taxon>
        <taxon>Ascaridoidea</taxon>
        <taxon>Toxocaridae</taxon>
        <taxon>Toxocara</taxon>
    </lineage>
</organism>
<name>A0A0B2VVH2_TOXCA</name>
<gene>
    <name evidence="2" type="ORF">Tcan_16159</name>
</gene>
<protein>
    <recommendedName>
        <fullName evidence="4">Secreted protein</fullName>
    </recommendedName>
</protein>
<keyword evidence="1" id="KW-0732">Signal</keyword>
<dbReference type="OrthoDB" id="10530987at2759"/>
<dbReference type="AlphaFoldDB" id="A0A0B2VVH2"/>
<evidence type="ECO:0000256" key="1">
    <source>
        <dbReference type="SAM" id="SignalP"/>
    </source>
</evidence>
<evidence type="ECO:0000313" key="2">
    <source>
        <dbReference type="EMBL" id="KHN84955.1"/>
    </source>
</evidence>
<accession>A0A0B2VVH2</accession>
<feature type="signal peptide" evidence="1">
    <location>
        <begin position="1"/>
        <end position="26"/>
    </location>
</feature>
<sequence length="143" mass="16689">MMELLVQLELAIILLLLMWHTNSVHCNAIRHPTAALRRKLLQKVEFKYALQTCRVPTHCQWRLIQQLMQKESLSECDGIEYGHLVTCVETSWLFLSFSILHRLINIAAAAAAVNVRVYWRNNAYRTAHQNTKPMEGYPEMILR</sequence>
<evidence type="ECO:0008006" key="4">
    <source>
        <dbReference type="Google" id="ProtNLM"/>
    </source>
</evidence>
<proteinExistence type="predicted"/>